<evidence type="ECO:0000256" key="7">
    <source>
        <dbReference type="ARBA" id="ARBA00022840"/>
    </source>
</evidence>
<dbReference type="GO" id="GO:0004813">
    <property type="term" value="F:alanine-tRNA ligase activity"/>
    <property type="evidence" value="ECO:0007669"/>
    <property type="project" value="UniProtKB-EC"/>
</dbReference>
<dbReference type="PANTHER" id="PTHR11777:SF9">
    <property type="entry name" value="ALANINE--TRNA LIGASE, CYTOPLASMIC"/>
    <property type="match status" value="1"/>
</dbReference>
<keyword evidence="8 11" id="KW-0694">RNA-binding</keyword>
<comment type="catalytic activity">
    <reaction evidence="11">
        <text>tRNA(Ala) + L-alanine + ATP = L-alanyl-tRNA(Ala) + AMP + diphosphate</text>
        <dbReference type="Rhea" id="RHEA:12540"/>
        <dbReference type="Rhea" id="RHEA-COMP:9657"/>
        <dbReference type="Rhea" id="RHEA-COMP:9923"/>
        <dbReference type="ChEBI" id="CHEBI:30616"/>
        <dbReference type="ChEBI" id="CHEBI:33019"/>
        <dbReference type="ChEBI" id="CHEBI:57972"/>
        <dbReference type="ChEBI" id="CHEBI:78442"/>
        <dbReference type="ChEBI" id="CHEBI:78497"/>
        <dbReference type="ChEBI" id="CHEBI:456215"/>
        <dbReference type="EC" id="6.1.1.7"/>
    </reaction>
</comment>
<keyword evidence="2 11" id="KW-0820">tRNA-binding</keyword>
<comment type="subcellular location">
    <subcellularLocation>
        <location evidence="11">Cytoplasm</location>
    </subcellularLocation>
</comment>
<comment type="function">
    <text evidence="11">Catalyzes the attachment of alanine to tRNA(Ala) in a two-step reaction: alanine is first activated by ATP to form Ala-AMP and then transferred to the acceptor end of tRNA(Ala). Also edits incorrectly charged Ser-tRNA(Ala) and Gly-tRNA(Ala) via its editing domain.</text>
</comment>
<dbReference type="Proteomes" id="UP001320876">
    <property type="component" value="Unassembled WGS sequence"/>
</dbReference>
<dbReference type="Pfam" id="PF07973">
    <property type="entry name" value="tRNA_SAD"/>
    <property type="match status" value="1"/>
</dbReference>
<evidence type="ECO:0000313" key="15">
    <source>
        <dbReference type="Proteomes" id="UP001320876"/>
    </source>
</evidence>
<dbReference type="SUPFAM" id="SSF55681">
    <property type="entry name" value="Class II aaRS and biotin synthetases"/>
    <property type="match status" value="1"/>
</dbReference>
<keyword evidence="6 11" id="KW-0862">Zinc</keyword>
<evidence type="ECO:0000256" key="9">
    <source>
        <dbReference type="ARBA" id="ARBA00022917"/>
    </source>
</evidence>
<dbReference type="InterPro" id="IPR050058">
    <property type="entry name" value="Ala-tRNA_ligase"/>
</dbReference>
<dbReference type="RefSeq" id="WP_264486022.1">
    <property type="nucleotide sequence ID" value="NZ_JAPDDT010000002.1"/>
</dbReference>
<keyword evidence="9 11" id="KW-0648">Protein biosynthesis</keyword>
<feature type="binding site" evidence="11">
    <location>
        <position position="731"/>
    </location>
    <ligand>
        <name>Zn(2+)</name>
        <dbReference type="ChEBI" id="CHEBI:29105"/>
    </ligand>
</feature>
<comment type="domain">
    <text evidence="11">Consists of three domains; the N-terminal catalytic domain, the editing domain and the C-terminal C-Ala domain. The editing domain removes incorrectly charged amino acids, while the C-Ala domain, along with tRNA(Ala), serves as a bridge to cooperatively bring together the editing and aminoacylation centers thus stimulating deacylation of misacylated tRNAs.</text>
</comment>
<dbReference type="InterPro" id="IPR018164">
    <property type="entry name" value="Ala-tRNA-synth_IIc_N"/>
</dbReference>
<evidence type="ECO:0000259" key="13">
    <source>
        <dbReference type="PROSITE" id="PS50860"/>
    </source>
</evidence>
<dbReference type="SUPFAM" id="SSF55186">
    <property type="entry name" value="ThrRS/AlaRS common domain"/>
    <property type="match status" value="1"/>
</dbReference>
<evidence type="ECO:0000256" key="2">
    <source>
        <dbReference type="ARBA" id="ARBA00022555"/>
    </source>
</evidence>
<dbReference type="SUPFAM" id="SSF50447">
    <property type="entry name" value="Translation proteins"/>
    <property type="match status" value="1"/>
</dbReference>
<proteinExistence type="inferred from homology"/>
<dbReference type="Pfam" id="PF02272">
    <property type="entry name" value="DHHA1"/>
    <property type="match status" value="1"/>
</dbReference>
<comment type="similarity">
    <text evidence="1 11">Belongs to the class-II aminoacyl-tRNA synthetase family.</text>
</comment>
<keyword evidence="5 11" id="KW-0547">Nucleotide-binding</keyword>
<evidence type="ECO:0000256" key="1">
    <source>
        <dbReference type="ARBA" id="ARBA00008226"/>
    </source>
</evidence>
<dbReference type="Gene3D" id="3.30.980.10">
    <property type="entry name" value="Threonyl-trna Synthetase, Chain A, domain 2"/>
    <property type="match status" value="1"/>
</dbReference>
<dbReference type="InterPro" id="IPR018165">
    <property type="entry name" value="Ala-tRNA-synth_IIc_core"/>
</dbReference>
<dbReference type="InterPro" id="IPR003156">
    <property type="entry name" value="DHHA1_dom"/>
</dbReference>
<reference evidence="14 15" key="1">
    <citation type="submission" date="2022-10" db="EMBL/GenBank/DDBJ databases">
        <title>Luteolibacter arcticus strain CCTCC AB 2014275, whole genome shotgun sequencing project.</title>
        <authorList>
            <person name="Zhao G."/>
            <person name="Shen L."/>
        </authorList>
    </citation>
    <scope>NUCLEOTIDE SEQUENCE [LARGE SCALE GENOMIC DNA]</scope>
    <source>
        <strain evidence="14 15">CCTCC AB 2014275</strain>
    </source>
</reference>
<dbReference type="PRINTS" id="PR00980">
    <property type="entry name" value="TRNASYNTHALA"/>
</dbReference>
<protein>
    <recommendedName>
        <fullName evidence="11">Alanine--tRNA ligase</fullName>
        <ecNumber evidence="11">6.1.1.7</ecNumber>
    </recommendedName>
    <alternativeName>
        <fullName evidence="11">Alanyl-tRNA synthetase</fullName>
        <shortName evidence="11">AlaRS</shortName>
    </alternativeName>
</protein>
<evidence type="ECO:0000256" key="4">
    <source>
        <dbReference type="ARBA" id="ARBA00022723"/>
    </source>
</evidence>
<dbReference type="PANTHER" id="PTHR11777">
    <property type="entry name" value="ALANYL-TRNA SYNTHETASE"/>
    <property type="match status" value="1"/>
</dbReference>
<evidence type="ECO:0000256" key="10">
    <source>
        <dbReference type="ARBA" id="ARBA00023146"/>
    </source>
</evidence>
<evidence type="ECO:0000313" key="14">
    <source>
        <dbReference type="EMBL" id="MCW1921912.1"/>
    </source>
</evidence>
<dbReference type="Pfam" id="PF01411">
    <property type="entry name" value="tRNA-synt_2c"/>
    <property type="match status" value="1"/>
</dbReference>
<dbReference type="InterPro" id="IPR009000">
    <property type="entry name" value="Transl_B-barrel_sf"/>
</dbReference>
<dbReference type="InterPro" id="IPR018163">
    <property type="entry name" value="Thr/Ala-tRNA-synth_IIc_edit"/>
</dbReference>
<comment type="cofactor">
    <cofactor evidence="11">
        <name>Zn(2+)</name>
        <dbReference type="ChEBI" id="CHEBI:29105"/>
    </cofactor>
    <text evidence="11">Binds 1 zinc ion per subunit.</text>
</comment>
<dbReference type="Gene3D" id="3.30.930.10">
    <property type="entry name" value="Bira Bifunctional Protein, Domain 2"/>
    <property type="match status" value="1"/>
</dbReference>
<name>A0ABT3GE65_9BACT</name>
<feature type="binding site" evidence="11">
    <location>
        <position position="618"/>
    </location>
    <ligand>
        <name>Zn(2+)</name>
        <dbReference type="ChEBI" id="CHEBI:29105"/>
    </ligand>
</feature>
<dbReference type="EMBL" id="JAPDDT010000002">
    <property type="protein sequence ID" value="MCW1921912.1"/>
    <property type="molecule type" value="Genomic_DNA"/>
</dbReference>
<comment type="caution">
    <text evidence="14">The sequence shown here is derived from an EMBL/GenBank/DDBJ whole genome shotgun (WGS) entry which is preliminary data.</text>
</comment>
<keyword evidence="12" id="KW-0175">Coiled coil</keyword>
<dbReference type="InterPro" id="IPR002318">
    <property type="entry name" value="Ala-tRNA-lgiase_IIc"/>
</dbReference>
<evidence type="ECO:0000256" key="5">
    <source>
        <dbReference type="ARBA" id="ARBA00022741"/>
    </source>
</evidence>
<evidence type="ECO:0000256" key="3">
    <source>
        <dbReference type="ARBA" id="ARBA00022598"/>
    </source>
</evidence>
<dbReference type="CDD" id="cd00673">
    <property type="entry name" value="AlaRS_core"/>
    <property type="match status" value="1"/>
</dbReference>
<feature type="coiled-coil region" evidence="12">
    <location>
        <begin position="772"/>
        <end position="799"/>
    </location>
</feature>
<dbReference type="InterPro" id="IPR023033">
    <property type="entry name" value="Ala_tRNA_ligase_euk/bac"/>
</dbReference>
<keyword evidence="11" id="KW-0963">Cytoplasm</keyword>
<feature type="domain" description="Alanyl-transfer RNA synthetases family profile" evidence="13">
    <location>
        <begin position="1"/>
        <end position="770"/>
    </location>
</feature>
<accession>A0ABT3GE65</accession>
<sequence>MTAAEIRQSFLDFFKEKQHTIVPSASLLPQSPGLLFTNAGMNPFVPYFLGVEKAPYDPPRAADTQKCIRAGGKHNDLEDVGYDTYHHTFFEMLGNWSFGNYFKKEAIQWAWELVVERWGLPAHRLHASVYAPQPGDPGEFDQEAWDIWAELYRSKGCDPNAQIVNGNVKDNFWMMGETGPCGPCSELHVNLTPAGDPMEGRLLVNNDSDLCIEIWNLVFIQYNAEVDGSFRELPAKHIDTGMGFERACSIIQGTKGFTDFSNKPSNYATDVFMPIFRKLEELSGKTYSNIYPALGADRSAFTEEMKDAIAFRVIADHLRTLSFSIADGIMPGNNGRNYVLRRILRRAVRYGRQLGFSGDKPFFGALVETLVGEMGSVFPELKNRQDTVRATLEQEEASFNQTLDRGLKRLAAMLEEHNGNWHAAHSLGHVFASDFKANELPGEYVFELYDTYGFPKDLTDLVLAERGWFSKQEGFEREMKLQQERARSAQKSTLVRALDISTDVVTEFVGFDNDSVEATVLEVHEQEDAWLVITDRTPFYAEMGGQVGDSGSMDFYGESPFIQGIVNIGKARGFLLQKSTYTFMQECDEFPKGMHSLVGQTVGLKLDTTRRRPIEAHHTATHLLHWALHEVVSKDAAQQGSSVDENRLRFDFNSGAVTPEQIAEMEEKVNACIIENDAVSWKEVAHASIKGRPDIMQFFGDKYGEFVRVVQIGGGRGDLTGYSMELCGGTHVRNTGEIGLFKIKSEGAIASGVRRIEAVCGEAAWAYLNEAVEKWDADLKAAREKLKAANDKLATLGEAPVPVNDFPHIMGAMLVERADISELNATFAHGQRTLEETKEAAIEAEKRFKKLQAGAAAKQADAALAELIAAGGPIVATFEADASLLQELLNGMKKQGFTGAGFVIVDDGEKLHLGAYCGDAAQASGLKAGDLLRDLAAIAGGKGGGKPDQARGAAPEREKLAELEAAAKATLA</sequence>
<keyword evidence="15" id="KW-1185">Reference proteome</keyword>
<dbReference type="PROSITE" id="PS50860">
    <property type="entry name" value="AA_TRNA_LIGASE_II_ALA"/>
    <property type="match status" value="1"/>
</dbReference>
<dbReference type="Gene3D" id="3.10.310.40">
    <property type="match status" value="1"/>
</dbReference>
<organism evidence="14 15">
    <name type="scientific">Luteolibacter arcticus</name>
    <dbReference type="NCBI Taxonomy" id="1581411"/>
    <lineage>
        <taxon>Bacteria</taxon>
        <taxon>Pseudomonadati</taxon>
        <taxon>Verrucomicrobiota</taxon>
        <taxon>Verrucomicrobiia</taxon>
        <taxon>Verrucomicrobiales</taxon>
        <taxon>Verrucomicrobiaceae</taxon>
        <taxon>Luteolibacter</taxon>
    </lineage>
</organism>
<dbReference type="HAMAP" id="MF_00036_B">
    <property type="entry name" value="Ala_tRNA_synth_B"/>
    <property type="match status" value="1"/>
</dbReference>
<dbReference type="SUPFAM" id="SSF101353">
    <property type="entry name" value="Putative anticodon-binding domain of alanyl-tRNA synthetase (AlaRS)"/>
    <property type="match status" value="1"/>
</dbReference>
<evidence type="ECO:0000256" key="12">
    <source>
        <dbReference type="SAM" id="Coils"/>
    </source>
</evidence>
<dbReference type="InterPro" id="IPR018162">
    <property type="entry name" value="Ala-tRNA-ligase_IIc_anticod-bd"/>
</dbReference>
<keyword evidence="4 11" id="KW-0479">Metal-binding</keyword>
<feature type="binding site" evidence="11">
    <location>
        <position position="622"/>
    </location>
    <ligand>
        <name>Zn(2+)</name>
        <dbReference type="ChEBI" id="CHEBI:29105"/>
    </ligand>
</feature>
<evidence type="ECO:0000256" key="6">
    <source>
        <dbReference type="ARBA" id="ARBA00022833"/>
    </source>
</evidence>
<dbReference type="SMART" id="SM00863">
    <property type="entry name" value="tRNA_SAD"/>
    <property type="match status" value="1"/>
</dbReference>
<dbReference type="InterPro" id="IPR045864">
    <property type="entry name" value="aa-tRNA-synth_II/BPL/LPL"/>
</dbReference>
<feature type="binding site" evidence="11">
    <location>
        <position position="727"/>
    </location>
    <ligand>
        <name>Zn(2+)</name>
        <dbReference type="ChEBI" id="CHEBI:29105"/>
    </ligand>
</feature>
<dbReference type="Gene3D" id="2.40.30.130">
    <property type="match status" value="1"/>
</dbReference>
<keyword evidence="3 11" id="KW-0436">Ligase</keyword>
<gene>
    <name evidence="11 14" type="primary">alaS</name>
    <name evidence="14" type="ORF">OKA05_05070</name>
</gene>
<evidence type="ECO:0000256" key="11">
    <source>
        <dbReference type="HAMAP-Rule" id="MF_00036"/>
    </source>
</evidence>
<keyword evidence="10 11" id="KW-0030">Aminoacyl-tRNA synthetase</keyword>
<keyword evidence="7 11" id="KW-0067">ATP-binding</keyword>
<evidence type="ECO:0000256" key="8">
    <source>
        <dbReference type="ARBA" id="ARBA00022884"/>
    </source>
</evidence>
<dbReference type="EC" id="6.1.1.7" evidence="11"/>
<dbReference type="InterPro" id="IPR012947">
    <property type="entry name" value="tRNA_SAD"/>
</dbReference>
<dbReference type="NCBIfam" id="TIGR00344">
    <property type="entry name" value="alaS"/>
    <property type="match status" value="1"/>
</dbReference>